<feature type="signal peptide" evidence="1">
    <location>
        <begin position="1"/>
        <end position="26"/>
    </location>
</feature>
<dbReference type="Proteomes" id="UP000094472">
    <property type="component" value="Unassembled WGS sequence"/>
</dbReference>
<keyword evidence="1" id="KW-0732">Signal</keyword>
<evidence type="ECO:0000256" key="1">
    <source>
        <dbReference type="SAM" id="SignalP"/>
    </source>
</evidence>
<reference evidence="2 3" key="1">
    <citation type="journal article" date="2016" name="Environ. Microbiol.">
        <title>New Methyloceanibacter diversity from North Sea sediments includes methanotroph containing solely the soluble methane monooxygenase.</title>
        <authorList>
            <person name="Vekeman B."/>
            <person name="Kerckhof F.M."/>
            <person name="Cremers G."/>
            <person name="de Vos P."/>
            <person name="Vandamme P."/>
            <person name="Boon N."/>
            <person name="Op den Camp H.J."/>
            <person name="Heylen K."/>
        </authorList>
    </citation>
    <scope>NUCLEOTIDE SEQUENCE [LARGE SCALE GENOMIC DNA]</scope>
    <source>
        <strain evidence="2 3">R-67175</strain>
    </source>
</reference>
<dbReference type="STRING" id="1774969.AUC69_04325"/>
<proteinExistence type="predicted"/>
<evidence type="ECO:0000313" key="3">
    <source>
        <dbReference type="Proteomes" id="UP000094472"/>
    </source>
</evidence>
<feature type="chain" id="PRO_5009138284" evidence="1">
    <location>
        <begin position="27"/>
        <end position="126"/>
    </location>
</feature>
<name>A0A1E3VIU4_9HYPH</name>
<keyword evidence="3" id="KW-1185">Reference proteome</keyword>
<dbReference type="EMBL" id="LPWF01000038">
    <property type="protein sequence ID" value="ODR93433.1"/>
    <property type="molecule type" value="Genomic_DNA"/>
</dbReference>
<accession>A0A1E3VIU4</accession>
<evidence type="ECO:0000313" key="2">
    <source>
        <dbReference type="EMBL" id="ODR93433.1"/>
    </source>
</evidence>
<gene>
    <name evidence="2" type="ORF">AUC69_04325</name>
</gene>
<dbReference type="OrthoDB" id="7933613at2"/>
<comment type="caution">
    <text evidence="2">The sequence shown here is derived from an EMBL/GenBank/DDBJ whole genome shotgun (WGS) entry which is preliminary data.</text>
</comment>
<protein>
    <submittedName>
        <fullName evidence="2">Uncharacterized protein</fullName>
    </submittedName>
</protein>
<dbReference type="AlphaFoldDB" id="A0A1E3VIU4"/>
<dbReference type="RefSeq" id="WP_069442967.1">
    <property type="nucleotide sequence ID" value="NZ_LPWF01000038.1"/>
</dbReference>
<sequence length="126" mass="12748">MNGNRIRGLASAAALATLCIAVPAHAAPYDGAWKMSLVTTDGHCGVINVGLAINGGRIASTSGKFVMRPIHIAGLVSGSGRAKMNGVAGPREAKGIGQFWKAKGKGSWNGTGPSGVCSGYWIAVRG</sequence>
<organism evidence="2 3">
    <name type="scientific">Methyloceanibacter superfactus</name>
    <dbReference type="NCBI Taxonomy" id="1774969"/>
    <lineage>
        <taxon>Bacteria</taxon>
        <taxon>Pseudomonadati</taxon>
        <taxon>Pseudomonadota</taxon>
        <taxon>Alphaproteobacteria</taxon>
        <taxon>Hyphomicrobiales</taxon>
        <taxon>Hyphomicrobiaceae</taxon>
        <taxon>Methyloceanibacter</taxon>
    </lineage>
</organism>